<dbReference type="InterPro" id="IPR048587">
    <property type="entry name" value="CvfB_S1_3rd"/>
</dbReference>
<sequence length="285" mass="32921">MIKVGKRQSMRVDHFAGVGAYLVSVNIEEEEERIEILLPKNELEERELEEGEEVEVLIYRDSEDRLIATFRKTEALVGTLAKLEVVDSNPRLGAFLDWGLTKDLLLPLSQQEVRAEIGKKYLVGIYEDSKGRLSATMKIYNFLLPSHDFHKNDLVRGTVYRVNDEVGVFVAVEDRYFGLIPKSECFEIFEVGEELDLRVIRVREDGKLDLSPRVILSEQISRDAEVILQKMRILKEHFRFNDNSSPEDIKDYFSMSKKAFKRAIGQLLKQGLIDKKQDGYFSLKK</sequence>
<gene>
    <name evidence="3" type="ORF">MWG07_00695</name>
</gene>
<feature type="domain" description="S1 motif" evidence="2">
    <location>
        <begin position="152"/>
        <end position="213"/>
    </location>
</feature>
<dbReference type="Proteomes" id="UP001173223">
    <property type="component" value="Unassembled WGS sequence"/>
</dbReference>
<comment type="caution">
    <text evidence="3">The sequence shown here is derived from an EMBL/GenBank/DDBJ whole genome shotgun (WGS) entry which is preliminary data.</text>
</comment>
<keyword evidence="4" id="KW-1185">Reference proteome</keyword>
<dbReference type="InterPro" id="IPR003029">
    <property type="entry name" value="S1_domain"/>
</dbReference>
<evidence type="ECO:0000256" key="1">
    <source>
        <dbReference type="PIRNR" id="PIRNR012524"/>
    </source>
</evidence>
<dbReference type="InterPro" id="IPR036388">
    <property type="entry name" value="WH-like_DNA-bd_sf"/>
</dbReference>
<evidence type="ECO:0000313" key="4">
    <source>
        <dbReference type="Proteomes" id="UP001173223"/>
    </source>
</evidence>
<name>A0AAW6W7S6_9FUSO</name>
<dbReference type="SUPFAM" id="SSF50249">
    <property type="entry name" value="Nucleic acid-binding proteins"/>
    <property type="match status" value="1"/>
</dbReference>
<reference evidence="3" key="1">
    <citation type="journal article" date="2022" name="Gene">
        <title>A genome-led study on the pathogenesis of Fusobacterium necrophorum infections.</title>
        <authorList>
            <person name="Thapa G."/>
            <person name="Jayal A."/>
            <person name="Sikazwe E."/>
            <person name="Perry T."/>
            <person name="Mohammed Al Balushi A."/>
            <person name="Livingstone P."/>
        </authorList>
    </citation>
    <scope>NUCLEOTIDE SEQUENCE</scope>
    <source>
        <strain evidence="3">BRON_8</strain>
    </source>
</reference>
<dbReference type="RefSeq" id="WP_285048922.1">
    <property type="nucleotide sequence ID" value="NZ_JAMGTK010000001.1"/>
</dbReference>
<dbReference type="EMBL" id="JAMGTK010000001">
    <property type="protein sequence ID" value="MDK4510784.1"/>
    <property type="molecule type" value="Genomic_DNA"/>
</dbReference>
<proteinExistence type="inferred from homology"/>
<dbReference type="Gene3D" id="1.10.10.10">
    <property type="entry name" value="Winged helix-like DNA-binding domain superfamily/Winged helix DNA-binding domain"/>
    <property type="match status" value="1"/>
</dbReference>
<comment type="similarity">
    <text evidence="1">Belongs to the CvfB family.</text>
</comment>
<dbReference type="Pfam" id="PF17783">
    <property type="entry name" value="WHD_CvfB"/>
    <property type="match status" value="1"/>
</dbReference>
<dbReference type="PROSITE" id="PS50126">
    <property type="entry name" value="S1"/>
    <property type="match status" value="1"/>
</dbReference>
<protein>
    <submittedName>
        <fullName evidence="3">S1-like domain-containing RNA-binding protein</fullName>
    </submittedName>
</protein>
<dbReference type="InterPro" id="IPR012340">
    <property type="entry name" value="NA-bd_OB-fold"/>
</dbReference>
<dbReference type="AlphaFoldDB" id="A0AAW6W7S6"/>
<dbReference type="GO" id="GO:0003676">
    <property type="term" value="F:nucleic acid binding"/>
    <property type="evidence" value="ECO:0007669"/>
    <property type="project" value="InterPro"/>
</dbReference>
<dbReference type="PANTHER" id="PTHR37296">
    <property type="entry name" value="CONSERVED VIRULENCE FACTOR B"/>
    <property type="match status" value="1"/>
</dbReference>
<dbReference type="PIRSF" id="PIRSF012524">
    <property type="entry name" value="YitL_S1"/>
    <property type="match status" value="1"/>
</dbReference>
<dbReference type="Pfam" id="PF21543">
    <property type="entry name" value="CvfB_2nd"/>
    <property type="match status" value="1"/>
</dbReference>
<dbReference type="PANTHER" id="PTHR37296:SF1">
    <property type="entry name" value="CONSERVED VIRULENCE FACTOR B"/>
    <property type="match status" value="1"/>
</dbReference>
<dbReference type="SMART" id="SM00316">
    <property type="entry name" value="S1"/>
    <property type="match status" value="3"/>
</dbReference>
<dbReference type="Gene3D" id="2.40.50.140">
    <property type="entry name" value="Nucleic acid-binding proteins"/>
    <property type="match status" value="2"/>
</dbReference>
<dbReference type="InterPro" id="IPR014464">
    <property type="entry name" value="CvfB_fam"/>
</dbReference>
<evidence type="ECO:0000259" key="2">
    <source>
        <dbReference type="PROSITE" id="PS50126"/>
    </source>
</evidence>
<dbReference type="InterPro" id="IPR039566">
    <property type="entry name" value="CvfB_S1_st"/>
</dbReference>
<reference evidence="3" key="2">
    <citation type="submission" date="2022-04" db="EMBL/GenBank/DDBJ databases">
        <authorList>
            <person name="Livingstone P.G."/>
        </authorList>
    </citation>
    <scope>NUCLEOTIDE SEQUENCE</scope>
    <source>
        <strain evidence="3">BRON_8</strain>
    </source>
</reference>
<dbReference type="InterPro" id="IPR040764">
    <property type="entry name" value="CvfB_WH"/>
</dbReference>
<organism evidence="3 4">
    <name type="scientific">Fusobacterium necrophorum</name>
    <dbReference type="NCBI Taxonomy" id="859"/>
    <lineage>
        <taxon>Bacteria</taxon>
        <taxon>Fusobacteriati</taxon>
        <taxon>Fusobacteriota</taxon>
        <taxon>Fusobacteriia</taxon>
        <taxon>Fusobacteriales</taxon>
        <taxon>Fusobacteriaceae</taxon>
        <taxon>Fusobacterium</taxon>
    </lineage>
</organism>
<evidence type="ECO:0000313" key="3">
    <source>
        <dbReference type="EMBL" id="MDK4510784.1"/>
    </source>
</evidence>
<accession>A0AAW6W7S6</accession>
<dbReference type="Pfam" id="PF13509">
    <property type="entry name" value="S1_2"/>
    <property type="match status" value="2"/>
</dbReference>